<name>A0A2K8SJU2_9NOSO</name>
<accession>A0A2K8SJU2</accession>
<reference evidence="1 2" key="1">
    <citation type="submission" date="2017-11" db="EMBL/GenBank/DDBJ databases">
        <title>Complete genome of a free-living desiccation-tolerant cyanobacterium and its photosynthetic adaptation to extreme terrestrial habitat.</title>
        <authorList>
            <person name="Shang J."/>
        </authorList>
    </citation>
    <scope>NUCLEOTIDE SEQUENCE [LARGE SCALE GENOMIC DNA]</scope>
    <source>
        <strain evidence="1 2">CCNUN1</strain>
    </source>
</reference>
<keyword evidence="2" id="KW-1185">Reference proteome</keyword>
<organism evidence="1 2">
    <name type="scientific">Nostoc flagelliforme CCNUN1</name>
    <dbReference type="NCBI Taxonomy" id="2038116"/>
    <lineage>
        <taxon>Bacteria</taxon>
        <taxon>Bacillati</taxon>
        <taxon>Cyanobacteriota</taxon>
        <taxon>Cyanophyceae</taxon>
        <taxon>Nostocales</taxon>
        <taxon>Nostocaceae</taxon>
        <taxon>Nostoc</taxon>
    </lineage>
</organism>
<evidence type="ECO:0000313" key="2">
    <source>
        <dbReference type="Proteomes" id="UP000232003"/>
    </source>
</evidence>
<protein>
    <submittedName>
        <fullName evidence="1">Uncharacterized protein</fullName>
    </submittedName>
</protein>
<dbReference type="Proteomes" id="UP000232003">
    <property type="component" value="Chromosome"/>
</dbReference>
<dbReference type="RefSeq" id="WP_263983695.1">
    <property type="nucleotide sequence ID" value="NZ_CAWNNC010000001.1"/>
</dbReference>
<sequence>MSDKEAIIELVKHLPQDVTLREIIHKIEFIAAIQEGFNQID</sequence>
<dbReference type="AlphaFoldDB" id="A0A2K8SJU2"/>
<proteinExistence type="predicted"/>
<dbReference type="KEGG" id="nfl:COO91_01647"/>
<dbReference type="EMBL" id="CP024785">
    <property type="protein sequence ID" value="AUB35756.1"/>
    <property type="molecule type" value="Genomic_DNA"/>
</dbReference>
<gene>
    <name evidence="1" type="ORF">COO91_01647</name>
</gene>
<evidence type="ECO:0000313" key="1">
    <source>
        <dbReference type="EMBL" id="AUB35756.1"/>
    </source>
</evidence>